<organism evidence="6 7">
    <name type="scientific">Endozoicomonas numazuensis</name>
    <dbReference type="NCBI Taxonomy" id="1137799"/>
    <lineage>
        <taxon>Bacteria</taxon>
        <taxon>Pseudomonadati</taxon>
        <taxon>Pseudomonadota</taxon>
        <taxon>Gammaproteobacteria</taxon>
        <taxon>Oceanospirillales</taxon>
        <taxon>Endozoicomonadaceae</taxon>
        <taxon>Endozoicomonas</taxon>
    </lineage>
</organism>
<keyword evidence="1" id="KW-0805">Transcription regulation</keyword>
<dbReference type="GO" id="GO:0045892">
    <property type="term" value="P:negative regulation of DNA-templated transcription"/>
    <property type="evidence" value="ECO:0007669"/>
    <property type="project" value="InterPro"/>
</dbReference>
<dbReference type="SUPFAM" id="SSF48498">
    <property type="entry name" value="Tetracyclin repressor-like, C-terminal domain"/>
    <property type="match status" value="1"/>
</dbReference>
<dbReference type="GO" id="GO:0003677">
    <property type="term" value="F:DNA binding"/>
    <property type="evidence" value="ECO:0007669"/>
    <property type="project" value="UniProtKB-UniRule"/>
</dbReference>
<accession>A0A081NE65</accession>
<evidence type="ECO:0000256" key="2">
    <source>
        <dbReference type="ARBA" id="ARBA00023125"/>
    </source>
</evidence>
<dbReference type="RefSeq" id="WP_034838791.1">
    <property type="nucleotide sequence ID" value="NZ_JOKH01000004.1"/>
</dbReference>
<protein>
    <submittedName>
        <fullName evidence="6">Transcriptional regulator</fullName>
    </submittedName>
</protein>
<dbReference type="Pfam" id="PF00440">
    <property type="entry name" value="TetR_N"/>
    <property type="match status" value="1"/>
</dbReference>
<dbReference type="OrthoDB" id="329481at2"/>
<dbReference type="eggNOG" id="COG1309">
    <property type="taxonomic scope" value="Bacteria"/>
</dbReference>
<dbReference type="STRING" id="1137799.GZ78_18775"/>
<dbReference type="AlphaFoldDB" id="A0A081NE65"/>
<evidence type="ECO:0000259" key="5">
    <source>
        <dbReference type="PROSITE" id="PS50977"/>
    </source>
</evidence>
<proteinExistence type="predicted"/>
<comment type="caution">
    <text evidence="6">The sequence shown here is derived from an EMBL/GenBank/DDBJ whole genome shotgun (WGS) entry which is preliminary data.</text>
</comment>
<dbReference type="Gene3D" id="1.10.357.10">
    <property type="entry name" value="Tetracycline Repressor, domain 2"/>
    <property type="match status" value="1"/>
</dbReference>
<keyword evidence="3" id="KW-0804">Transcription</keyword>
<evidence type="ECO:0000256" key="3">
    <source>
        <dbReference type="ARBA" id="ARBA00023163"/>
    </source>
</evidence>
<dbReference type="PROSITE" id="PS50977">
    <property type="entry name" value="HTH_TETR_2"/>
    <property type="match status" value="1"/>
</dbReference>
<keyword evidence="2 4" id="KW-0238">DNA-binding</keyword>
<reference evidence="6 7" key="1">
    <citation type="submission" date="2014-06" db="EMBL/GenBank/DDBJ databases">
        <title>Whole Genome Sequences of Three Symbiotic Endozoicomonas Bacteria.</title>
        <authorList>
            <person name="Neave M.J."/>
            <person name="Apprill A."/>
            <person name="Voolstra C.R."/>
        </authorList>
    </citation>
    <scope>NUCLEOTIDE SEQUENCE [LARGE SCALE GENOMIC DNA]</scope>
    <source>
        <strain evidence="6 7">DSM 25634</strain>
    </source>
</reference>
<dbReference type="InterPro" id="IPR004111">
    <property type="entry name" value="Repressor_TetR_C"/>
</dbReference>
<evidence type="ECO:0000256" key="1">
    <source>
        <dbReference type="ARBA" id="ARBA00023015"/>
    </source>
</evidence>
<dbReference type="Pfam" id="PF02909">
    <property type="entry name" value="TetR_C_1"/>
    <property type="match status" value="1"/>
</dbReference>
<dbReference type="InterPro" id="IPR009057">
    <property type="entry name" value="Homeodomain-like_sf"/>
</dbReference>
<dbReference type="SUPFAM" id="SSF46689">
    <property type="entry name" value="Homeodomain-like"/>
    <property type="match status" value="1"/>
</dbReference>
<gene>
    <name evidence="6" type="ORF">GZ78_18775</name>
</gene>
<evidence type="ECO:0000313" key="7">
    <source>
        <dbReference type="Proteomes" id="UP000028073"/>
    </source>
</evidence>
<evidence type="ECO:0000256" key="4">
    <source>
        <dbReference type="PROSITE-ProRule" id="PRU00335"/>
    </source>
</evidence>
<name>A0A081NE65_9GAMM</name>
<dbReference type="InterPro" id="IPR036271">
    <property type="entry name" value="Tet_transcr_reg_TetR-rel_C_sf"/>
</dbReference>
<evidence type="ECO:0000313" key="6">
    <source>
        <dbReference type="EMBL" id="KEQ16738.1"/>
    </source>
</evidence>
<feature type="DNA-binding region" description="H-T-H motif" evidence="4">
    <location>
        <begin position="39"/>
        <end position="58"/>
    </location>
</feature>
<dbReference type="EMBL" id="JOKH01000004">
    <property type="protein sequence ID" value="KEQ16738.1"/>
    <property type="molecule type" value="Genomic_DNA"/>
</dbReference>
<dbReference type="Proteomes" id="UP000028073">
    <property type="component" value="Unassembled WGS sequence"/>
</dbReference>
<feature type="domain" description="HTH tetR-type" evidence="5">
    <location>
        <begin position="17"/>
        <end position="76"/>
    </location>
</feature>
<dbReference type="InterPro" id="IPR001647">
    <property type="entry name" value="HTH_TetR"/>
</dbReference>
<keyword evidence="7" id="KW-1185">Reference proteome</keyword>
<sequence length="193" mass="21582">MMVKEKKRGRPTQVQSNLTGEKIVQCARRLMLEEEKVPSIRRVSGELGVDAMAIYYYFNNKAALLEAVTVSLIEGIYEPTGTNDWQKELTLLCHSYLELLKNHAGLLETMLSMSSPGPAQVFTERFYTALSPLHLDKKTEKDALDLLADYLHGFALAMHCNNSSSSLSSDQLEGPLQFCIRALSREATLPISQ</sequence>